<feature type="domain" description="Alcohol dehydrogenase iron-type/glycerol dehydrogenase GldA" evidence="2">
    <location>
        <begin position="28"/>
        <end position="177"/>
    </location>
</feature>
<dbReference type="Gene3D" id="1.20.1090.10">
    <property type="entry name" value="Dehydroquinate synthase-like - alpha domain"/>
    <property type="match status" value="1"/>
</dbReference>
<evidence type="ECO:0000313" key="4">
    <source>
        <dbReference type="EMBL" id="KAL3426723.1"/>
    </source>
</evidence>
<dbReference type="PANTHER" id="PTHR11496">
    <property type="entry name" value="ALCOHOL DEHYDROGENASE"/>
    <property type="match status" value="1"/>
</dbReference>
<evidence type="ECO:0000259" key="3">
    <source>
        <dbReference type="Pfam" id="PF25137"/>
    </source>
</evidence>
<dbReference type="InterPro" id="IPR018211">
    <property type="entry name" value="ADH_Fe_CS"/>
</dbReference>
<dbReference type="SUPFAM" id="SSF56796">
    <property type="entry name" value="Dehydroquinate synthase-like"/>
    <property type="match status" value="1"/>
</dbReference>
<evidence type="ECO:0000313" key="5">
    <source>
        <dbReference type="Proteomes" id="UP001629113"/>
    </source>
</evidence>
<protein>
    <submittedName>
        <fullName evidence="4">Maleylacetate</fullName>
    </submittedName>
</protein>
<proteinExistence type="predicted"/>
<dbReference type="InterPro" id="IPR039697">
    <property type="entry name" value="Alcohol_dehydrogenase_Fe"/>
</dbReference>
<feature type="domain" description="Fe-containing alcohol dehydrogenase-like C-terminal" evidence="3">
    <location>
        <begin position="191"/>
        <end position="366"/>
    </location>
</feature>
<gene>
    <name evidence="4" type="ORF">PVAG01_00232</name>
</gene>
<keyword evidence="1" id="KW-0560">Oxidoreductase</keyword>
<organism evidence="4 5">
    <name type="scientific">Phlyctema vagabunda</name>
    <dbReference type="NCBI Taxonomy" id="108571"/>
    <lineage>
        <taxon>Eukaryota</taxon>
        <taxon>Fungi</taxon>
        <taxon>Dikarya</taxon>
        <taxon>Ascomycota</taxon>
        <taxon>Pezizomycotina</taxon>
        <taxon>Leotiomycetes</taxon>
        <taxon>Helotiales</taxon>
        <taxon>Dermateaceae</taxon>
        <taxon>Phlyctema</taxon>
    </lineage>
</organism>
<dbReference type="InterPro" id="IPR001670">
    <property type="entry name" value="ADH_Fe/GldA"/>
</dbReference>
<dbReference type="Proteomes" id="UP001629113">
    <property type="component" value="Unassembled WGS sequence"/>
</dbReference>
<dbReference type="EMBL" id="JBFCZG010000001">
    <property type="protein sequence ID" value="KAL3426723.1"/>
    <property type="molecule type" value="Genomic_DNA"/>
</dbReference>
<evidence type="ECO:0000256" key="1">
    <source>
        <dbReference type="ARBA" id="ARBA00023002"/>
    </source>
</evidence>
<sequence>MALPVFLEYRNANSSLNGIYPASPVRFMIYGRGTANNLKETIKKIGASKAFIITGNSLATKTPVIADIERTLGDAHAGTFSGIGQHTPIADIRQASKLVQESRADVLISVGGGSPIDAAKTIAYQIHETTSRWIPSIAVPTTLSVAETTMNAGYTNDEGHKVAVSHAEVVPKVVVYDGDVALHTPIKLWTSTGLRAVDHAVELMYHPLASEVPTKRMALIALNDLFRFLPLSKDKPDDPDIRQALLLAAYSSLFPFLYTGGVGLSHSIGHSIGSTYGIPHGITSCMSLAPVVHHKADTDPEAASQVARILPYIGRTSSGNVQKDAHAVASAIFDLVKSLGLQSTLTEYNVPPGDEPAIAARALGNKKDHPDWDTVEKIAHDLY</sequence>
<evidence type="ECO:0000259" key="2">
    <source>
        <dbReference type="Pfam" id="PF00465"/>
    </source>
</evidence>
<accession>A0ABR4PTN2</accession>
<dbReference type="Gene3D" id="3.40.50.1970">
    <property type="match status" value="1"/>
</dbReference>
<dbReference type="InterPro" id="IPR056798">
    <property type="entry name" value="ADH_Fe_C"/>
</dbReference>
<dbReference type="PROSITE" id="PS00060">
    <property type="entry name" value="ADH_IRON_2"/>
    <property type="match status" value="1"/>
</dbReference>
<name>A0ABR4PTN2_9HELO</name>
<dbReference type="CDD" id="cd08192">
    <property type="entry name" value="MAR-like"/>
    <property type="match status" value="1"/>
</dbReference>
<keyword evidence="5" id="KW-1185">Reference proteome</keyword>
<reference evidence="4 5" key="1">
    <citation type="submission" date="2024-06" db="EMBL/GenBank/DDBJ databases">
        <title>Complete genome of Phlyctema vagabunda strain 19-DSS-EL-015.</title>
        <authorList>
            <person name="Fiorenzani C."/>
        </authorList>
    </citation>
    <scope>NUCLEOTIDE SEQUENCE [LARGE SCALE GENOMIC DNA]</scope>
    <source>
        <strain evidence="4 5">19-DSS-EL-015</strain>
    </source>
</reference>
<dbReference type="PANTHER" id="PTHR11496:SF97">
    <property type="entry name" value="ALCOHOL DEHYDROGENASE IRON-TYPE_GLYCEROL DEHYDROGENASE GLDA DOMAIN-CONTAINING PROTEIN"/>
    <property type="match status" value="1"/>
</dbReference>
<dbReference type="Pfam" id="PF00465">
    <property type="entry name" value="Fe-ADH"/>
    <property type="match status" value="1"/>
</dbReference>
<comment type="caution">
    <text evidence="4">The sequence shown here is derived from an EMBL/GenBank/DDBJ whole genome shotgun (WGS) entry which is preliminary data.</text>
</comment>
<dbReference type="Pfam" id="PF25137">
    <property type="entry name" value="ADH_Fe_C"/>
    <property type="match status" value="1"/>
</dbReference>